<dbReference type="EMBL" id="SCWE01000002">
    <property type="protein sequence ID" value="TDM01940.1"/>
    <property type="molecule type" value="Genomic_DNA"/>
</dbReference>
<accession>A0A4R6BJX8</accession>
<dbReference type="SUPFAM" id="SSF52283">
    <property type="entry name" value="Formate/glycerate dehydrogenase catalytic domain-like"/>
    <property type="match status" value="1"/>
</dbReference>
<dbReference type="AlphaFoldDB" id="A0A4R6BJX8"/>
<dbReference type="SUPFAM" id="SSF51735">
    <property type="entry name" value="NAD(P)-binding Rossmann-fold domains"/>
    <property type="match status" value="1"/>
</dbReference>
<dbReference type="PROSITE" id="PS00670">
    <property type="entry name" value="D_2_HYDROXYACID_DH_2"/>
    <property type="match status" value="1"/>
</dbReference>
<evidence type="ECO:0000256" key="7">
    <source>
        <dbReference type="ARBA" id="ARBA00049040"/>
    </source>
</evidence>
<dbReference type="InterPro" id="IPR029753">
    <property type="entry name" value="D-isomer_DH_CS"/>
</dbReference>
<evidence type="ECO:0000313" key="12">
    <source>
        <dbReference type="Proteomes" id="UP000295328"/>
    </source>
</evidence>
<dbReference type="GO" id="GO:0008720">
    <property type="term" value="F:D-lactate dehydrogenase (NAD+) activity"/>
    <property type="evidence" value="ECO:0007669"/>
    <property type="project" value="UniProtKB-EC"/>
</dbReference>
<feature type="domain" description="D-isomer specific 2-hydroxyacid dehydrogenase NAD-binding" evidence="10">
    <location>
        <begin position="112"/>
        <end position="299"/>
    </location>
</feature>
<keyword evidence="12" id="KW-1185">Reference proteome</keyword>
<reference evidence="11 12" key="1">
    <citation type="submission" date="2019-01" db="EMBL/GenBank/DDBJ databases">
        <title>Draft genome sequences of the type strains of six Macrococcus species.</title>
        <authorList>
            <person name="Mazhar S."/>
            <person name="Altermann E."/>
            <person name="Hill C."/>
            <person name="Mcauliffe O."/>
        </authorList>
    </citation>
    <scope>NUCLEOTIDE SEQUENCE [LARGE SCALE GENOMIC DNA]</scope>
    <source>
        <strain evidence="11 12">CCM4809</strain>
    </source>
</reference>
<proteinExistence type="inferred from homology"/>
<protein>
    <recommendedName>
        <fullName evidence="3">D-lactate dehydrogenase</fullName>
        <ecNumber evidence="2">1.1.1.28</ecNumber>
    </recommendedName>
    <alternativeName>
        <fullName evidence="6">D-specific 2-hydroxyacid dehydrogenase</fullName>
    </alternativeName>
</protein>
<dbReference type="GO" id="GO:0051287">
    <property type="term" value="F:NAD binding"/>
    <property type="evidence" value="ECO:0007669"/>
    <property type="project" value="InterPro"/>
</dbReference>
<feature type="domain" description="D-isomer specific 2-hydroxyacid dehydrogenase catalytic" evidence="9">
    <location>
        <begin position="6"/>
        <end position="331"/>
    </location>
</feature>
<dbReference type="NCBIfam" id="NF006374">
    <property type="entry name" value="PRK08605.1"/>
    <property type="match status" value="1"/>
</dbReference>
<evidence type="ECO:0000256" key="5">
    <source>
        <dbReference type="ARBA" id="ARBA00023027"/>
    </source>
</evidence>
<dbReference type="Proteomes" id="UP000295328">
    <property type="component" value="Unassembled WGS sequence"/>
</dbReference>
<evidence type="ECO:0000313" key="11">
    <source>
        <dbReference type="EMBL" id="TDM01940.1"/>
    </source>
</evidence>
<dbReference type="InterPro" id="IPR058205">
    <property type="entry name" value="D-LDH-like"/>
</dbReference>
<dbReference type="Gene3D" id="3.40.50.720">
    <property type="entry name" value="NAD(P)-binding Rossmann-like Domain"/>
    <property type="match status" value="2"/>
</dbReference>
<dbReference type="PANTHER" id="PTHR43026:SF1">
    <property type="entry name" value="2-HYDROXYACID DEHYDROGENASE HOMOLOG 1-RELATED"/>
    <property type="match status" value="1"/>
</dbReference>
<dbReference type="PROSITE" id="PS00671">
    <property type="entry name" value="D_2_HYDROXYACID_DH_3"/>
    <property type="match status" value="1"/>
</dbReference>
<dbReference type="SMR" id="A0A4R6BJX8"/>
<comment type="similarity">
    <text evidence="1 8">Belongs to the D-isomer specific 2-hydroxyacid dehydrogenase family.</text>
</comment>
<evidence type="ECO:0000256" key="2">
    <source>
        <dbReference type="ARBA" id="ARBA00012969"/>
    </source>
</evidence>
<dbReference type="PANTHER" id="PTHR43026">
    <property type="entry name" value="2-HYDROXYACID DEHYDROGENASE HOMOLOG 1-RELATED"/>
    <property type="match status" value="1"/>
</dbReference>
<evidence type="ECO:0000256" key="1">
    <source>
        <dbReference type="ARBA" id="ARBA00005854"/>
    </source>
</evidence>
<keyword evidence="5" id="KW-0520">NAD</keyword>
<evidence type="ECO:0000256" key="3">
    <source>
        <dbReference type="ARBA" id="ARBA00014095"/>
    </source>
</evidence>
<dbReference type="CDD" id="cd12186">
    <property type="entry name" value="LDH"/>
    <property type="match status" value="1"/>
</dbReference>
<dbReference type="InterPro" id="IPR006140">
    <property type="entry name" value="D-isomer_DH_NAD-bd"/>
</dbReference>
<dbReference type="EC" id="1.1.1.28" evidence="2"/>
<evidence type="ECO:0000256" key="6">
    <source>
        <dbReference type="ARBA" id="ARBA00030947"/>
    </source>
</evidence>
<sequence length="331" mass="37172">MTKIIMFNTREEERTAANEWAVRHNIDLTLSTETLNLNHLERLKNYQGISTSQTTPIDPAIYPALEKLGIRQIAQRSAGFDMFDLKLANKHHLIISNVPSYSPNSIAEFAVTTALQLVRKTAQIEKNIQNYDFRWNPALMSRSIKDLTVAVIGAGRIGQHTARIFNGFGSKVIAYDPVQNEELTRFVEYKDSLEEAVQTADIVSVHIPLTAENHHLFNEKLFTQFKKGSLFINAARGGIVNTHALLAAVNQGHLAGAALDTYENEGDYFKNDFRKEVIQDEMLKELIRHDKIIITPHIAFFTDVAVQNLVEGGLDSVLQVINTGTCDNRVN</sequence>
<evidence type="ECO:0000256" key="8">
    <source>
        <dbReference type="RuleBase" id="RU003719"/>
    </source>
</evidence>
<dbReference type="RefSeq" id="WP_133429952.1">
    <property type="nucleotide sequence ID" value="NZ_BMCC01000003.1"/>
</dbReference>
<keyword evidence="4 8" id="KW-0560">Oxidoreductase</keyword>
<name>A0A4R6BJX8_9STAP</name>
<dbReference type="Pfam" id="PF02826">
    <property type="entry name" value="2-Hacid_dh_C"/>
    <property type="match status" value="1"/>
</dbReference>
<dbReference type="InterPro" id="IPR036291">
    <property type="entry name" value="NAD(P)-bd_dom_sf"/>
</dbReference>
<dbReference type="InterPro" id="IPR006139">
    <property type="entry name" value="D-isomer_2_OHA_DH_cat_dom"/>
</dbReference>
<organism evidence="11 12">
    <name type="scientific">Macrococcus hajekii</name>
    <dbReference type="NCBI Taxonomy" id="198482"/>
    <lineage>
        <taxon>Bacteria</taxon>
        <taxon>Bacillati</taxon>
        <taxon>Bacillota</taxon>
        <taxon>Bacilli</taxon>
        <taxon>Bacillales</taxon>
        <taxon>Staphylococcaceae</taxon>
        <taxon>Macrococcus</taxon>
    </lineage>
</organism>
<evidence type="ECO:0000259" key="10">
    <source>
        <dbReference type="Pfam" id="PF02826"/>
    </source>
</evidence>
<comment type="caution">
    <text evidence="11">The sequence shown here is derived from an EMBL/GenBank/DDBJ whole genome shotgun (WGS) entry which is preliminary data.</text>
</comment>
<evidence type="ECO:0000259" key="9">
    <source>
        <dbReference type="Pfam" id="PF00389"/>
    </source>
</evidence>
<dbReference type="Pfam" id="PF00389">
    <property type="entry name" value="2-Hacid_dh"/>
    <property type="match status" value="1"/>
</dbReference>
<dbReference type="InterPro" id="IPR029752">
    <property type="entry name" value="D-isomer_DH_CS1"/>
</dbReference>
<evidence type="ECO:0000256" key="4">
    <source>
        <dbReference type="ARBA" id="ARBA00023002"/>
    </source>
</evidence>
<dbReference type="PROSITE" id="PS00065">
    <property type="entry name" value="D_2_HYDROXYACID_DH_1"/>
    <property type="match status" value="1"/>
</dbReference>
<comment type="catalytic activity">
    <reaction evidence="7">
        <text>(R)-lactate + NAD(+) = pyruvate + NADH + H(+)</text>
        <dbReference type="Rhea" id="RHEA:16369"/>
        <dbReference type="ChEBI" id="CHEBI:15361"/>
        <dbReference type="ChEBI" id="CHEBI:15378"/>
        <dbReference type="ChEBI" id="CHEBI:16004"/>
        <dbReference type="ChEBI" id="CHEBI:57540"/>
        <dbReference type="ChEBI" id="CHEBI:57945"/>
        <dbReference type="EC" id="1.1.1.28"/>
    </reaction>
</comment>
<dbReference type="OrthoDB" id="9805416at2"/>
<gene>
    <name evidence="11" type="ORF">ERX37_06940</name>
</gene>